<keyword evidence="2 6" id="KW-0808">Transferase</keyword>
<evidence type="ECO:0000256" key="3">
    <source>
        <dbReference type="ARBA" id="ARBA00022691"/>
    </source>
</evidence>
<dbReference type="Proteomes" id="UP000070700">
    <property type="component" value="Unassembled WGS sequence"/>
</dbReference>
<dbReference type="KEGG" id="psco:LY89DRAFT_655112"/>
<feature type="domain" description="O-methyltransferase C-terminal" evidence="5">
    <location>
        <begin position="174"/>
        <end position="372"/>
    </location>
</feature>
<feature type="signal peptide" evidence="4">
    <location>
        <begin position="1"/>
        <end position="18"/>
    </location>
</feature>
<dbReference type="OrthoDB" id="1606438at2759"/>
<evidence type="ECO:0000256" key="1">
    <source>
        <dbReference type="ARBA" id="ARBA00022603"/>
    </source>
</evidence>
<gene>
    <name evidence="6" type="ORF">LY89DRAFT_655112</name>
</gene>
<reference evidence="6 7" key="1">
    <citation type="submission" date="2015-10" db="EMBL/GenBank/DDBJ databases">
        <title>Full genome of DAOMC 229536 Phialocephala scopiformis, a fungal endophyte of spruce producing the potent anti-insectan compound rugulosin.</title>
        <authorList>
            <consortium name="DOE Joint Genome Institute"/>
            <person name="Walker A.K."/>
            <person name="Frasz S.L."/>
            <person name="Seifert K.A."/>
            <person name="Miller J.D."/>
            <person name="Mondo S.J."/>
            <person name="Labutti K."/>
            <person name="Lipzen A."/>
            <person name="Dockter R."/>
            <person name="Kennedy M."/>
            <person name="Grigoriev I.V."/>
            <person name="Spatafora J.W."/>
        </authorList>
    </citation>
    <scope>NUCLEOTIDE SEQUENCE [LARGE SCALE GENOMIC DNA]</scope>
    <source>
        <strain evidence="6 7">CBS 120377</strain>
    </source>
</reference>
<dbReference type="InterPro" id="IPR029063">
    <property type="entry name" value="SAM-dependent_MTases_sf"/>
</dbReference>
<evidence type="ECO:0000259" key="5">
    <source>
        <dbReference type="Pfam" id="PF00891"/>
    </source>
</evidence>
<evidence type="ECO:0000256" key="4">
    <source>
        <dbReference type="SAM" id="SignalP"/>
    </source>
</evidence>
<dbReference type="GeneID" id="28822056"/>
<organism evidence="6 7">
    <name type="scientific">Mollisia scopiformis</name>
    <name type="common">Conifer needle endophyte fungus</name>
    <name type="synonym">Phialocephala scopiformis</name>
    <dbReference type="NCBI Taxonomy" id="149040"/>
    <lineage>
        <taxon>Eukaryota</taxon>
        <taxon>Fungi</taxon>
        <taxon>Dikarya</taxon>
        <taxon>Ascomycota</taxon>
        <taxon>Pezizomycotina</taxon>
        <taxon>Leotiomycetes</taxon>
        <taxon>Helotiales</taxon>
        <taxon>Mollisiaceae</taxon>
        <taxon>Mollisia</taxon>
    </lineage>
</organism>
<dbReference type="PANTHER" id="PTHR43712">
    <property type="entry name" value="PUTATIVE (AFU_ORTHOLOGUE AFUA_4G14580)-RELATED"/>
    <property type="match status" value="1"/>
</dbReference>
<dbReference type="Gene3D" id="3.40.50.150">
    <property type="entry name" value="Vaccinia Virus protein VP39"/>
    <property type="match status" value="1"/>
</dbReference>
<keyword evidence="4" id="KW-0732">Signal</keyword>
<dbReference type="InterPro" id="IPR036388">
    <property type="entry name" value="WH-like_DNA-bd_sf"/>
</dbReference>
<dbReference type="Pfam" id="PF00891">
    <property type="entry name" value="Methyltransf_2"/>
    <property type="match status" value="1"/>
</dbReference>
<sequence>MSTSTLTTLLASVRSALATPSSLLPSTSSDQQARLDLIDLLPELNAALIGDTAHLRELAWSAIHVLPLAAISRWKLASHVPLDGEITYHELSSKTGISSPLLKRILRHAMTSRLFLELPSGEISHSPTSRLLVTNDGLAAFVDLHTETALKSIAHTLDALERWPESTDPREGGYSLALGRGGETSVYEEVAKDEGRMVGFGRAMRFFSEGEGYEVGSLVEGYAWGRIGKGVVVDVGGANGFASAAISKAFPELEMVVQDIQDMKVEYPGANIRWMVHDYFTPQPVVGADVYLYRFVFHNLYDEKAVEVLRAAVPALKKKGARILINDECLSEPGKVRWRNERAARGLDAIMLACMSGRERESSDWEGLFEKADPRYKFLSAKIAPQSRLWLIEAEWTG</sequence>
<protein>
    <submittedName>
        <fullName evidence="6">S-adenosyl-L-methionine-dependent methyltransferase</fullName>
    </submittedName>
</protein>
<evidence type="ECO:0000313" key="6">
    <source>
        <dbReference type="EMBL" id="KUJ11316.1"/>
    </source>
</evidence>
<keyword evidence="1 6" id="KW-0489">Methyltransferase</keyword>
<dbReference type="InterPro" id="IPR016461">
    <property type="entry name" value="COMT-like"/>
</dbReference>
<dbReference type="InterPro" id="IPR001077">
    <property type="entry name" value="COMT_C"/>
</dbReference>
<dbReference type="GO" id="GO:0008171">
    <property type="term" value="F:O-methyltransferase activity"/>
    <property type="evidence" value="ECO:0007669"/>
    <property type="project" value="InterPro"/>
</dbReference>
<dbReference type="AlphaFoldDB" id="A0A194WTN7"/>
<dbReference type="RefSeq" id="XP_018065671.1">
    <property type="nucleotide sequence ID" value="XM_018212330.1"/>
</dbReference>
<evidence type="ECO:0000256" key="2">
    <source>
        <dbReference type="ARBA" id="ARBA00022679"/>
    </source>
</evidence>
<dbReference type="InterPro" id="IPR036390">
    <property type="entry name" value="WH_DNA-bd_sf"/>
</dbReference>
<feature type="chain" id="PRO_5008267430" evidence="4">
    <location>
        <begin position="19"/>
        <end position="398"/>
    </location>
</feature>
<name>A0A194WTN7_MOLSC</name>
<dbReference type="Gene3D" id="1.10.10.10">
    <property type="entry name" value="Winged helix-like DNA-binding domain superfamily/Winged helix DNA-binding domain"/>
    <property type="match status" value="1"/>
</dbReference>
<dbReference type="SUPFAM" id="SSF46785">
    <property type="entry name" value="Winged helix' DNA-binding domain"/>
    <property type="match status" value="1"/>
</dbReference>
<proteinExistence type="predicted"/>
<keyword evidence="3" id="KW-0949">S-adenosyl-L-methionine</keyword>
<dbReference type="SUPFAM" id="SSF53335">
    <property type="entry name" value="S-adenosyl-L-methionine-dependent methyltransferases"/>
    <property type="match status" value="1"/>
</dbReference>
<evidence type="ECO:0000313" key="7">
    <source>
        <dbReference type="Proteomes" id="UP000070700"/>
    </source>
</evidence>
<dbReference type="PROSITE" id="PS51683">
    <property type="entry name" value="SAM_OMT_II"/>
    <property type="match status" value="1"/>
</dbReference>
<keyword evidence="7" id="KW-1185">Reference proteome</keyword>
<dbReference type="PANTHER" id="PTHR43712:SF16">
    <property type="entry name" value="O-METHYLTRANSFERASE ELCB"/>
    <property type="match status" value="1"/>
</dbReference>
<dbReference type="EMBL" id="KQ947427">
    <property type="protein sequence ID" value="KUJ11316.1"/>
    <property type="molecule type" value="Genomic_DNA"/>
</dbReference>
<dbReference type="InParanoid" id="A0A194WTN7"/>
<accession>A0A194WTN7</accession>
<dbReference type="GO" id="GO:0032259">
    <property type="term" value="P:methylation"/>
    <property type="evidence" value="ECO:0007669"/>
    <property type="project" value="UniProtKB-KW"/>
</dbReference>